<keyword evidence="6 8" id="KW-0539">Nucleus</keyword>
<evidence type="ECO:0000256" key="4">
    <source>
        <dbReference type="ARBA" id="ARBA00023054"/>
    </source>
</evidence>
<dbReference type="InterPro" id="IPR040453">
    <property type="entry name" value="Mnd1_HTH"/>
</dbReference>
<accession>A0A2L2YLE1</accession>
<dbReference type="OMA" id="VCYWAFP"/>
<keyword evidence="5" id="KW-0233">DNA recombination</keyword>
<feature type="domain" description="Mnd1 HTH" evidence="10">
    <location>
        <begin position="16"/>
        <end position="75"/>
    </location>
</feature>
<evidence type="ECO:0000259" key="10">
    <source>
        <dbReference type="Pfam" id="PF03962"/>
    </source>
</evidence>
<evidence type="ECO:0000256" key="9">
    <source>
        <dbReference type="SAM" id="Coils"/>
    </source>
</evidence>
<keyword evidence="4 9" id="KW-0175">Coiled coil</keyword>
<dbReference type="EMBL" id="IAAA01020694">
    <property type="protein sequence ID" value="LAA08260.1"/>
    <property type="molecule type" value="mRNA"/>
</dbReference>
<dbReference type="KEGG" id="ptep:107442602"/>
<dbReference type="PANTHER" id="PTHR31398:SF0">
    <property type="entry name" value="MEIOTIC NUCLEAR DIVISION PROTEIN 1 HOMOLOG"/>
    <property type="match status" value="1"/>
</dbReference>
<comment type="function">
    <text evidence="8">Required for proper homologous chromosome pairing and efficient cross-over and intragenic recombination during meiosis.</text>
</comment>
<evidence type="ECO:0000256" key="5">
    <source>
        <dbReference type="ARBA" id="ARBA00023172"/>
    </source>
</evidence>
<dbReference type="GO" id="GO:0007131">
    <property type="term" value="P:reciprocal meiotic recombination"/>
    <property type="evidence" value="ECO:0007669"/>
    <property type="project" value="InterPro"/>
</dbReference>
<evidence type="ECO:0000256" key="7">
    <source>
        <dbReference type="ARBA" id="ARBA00023254"/>
    </source>
</evidence>
<evidence type="ECO:0000259" key="11">
    <source>
        <dbReference type="Pfam" id="PF18517"/>
    </source>
</evidence>
<sequence>MSRKKGLSVEEKRTKMQEIFFEKKDVFQLKDLEKLAPKEKGIVAQSVKDVLQSLVDDGLVDSEKIGTSIYFWAFPSKAHNNRKRKIEDLNSKIDEARKKIKLLNKQIETAKSGKEESDNRETILKELVLAENTIKELKSEIEKHKECDPEVLQQVKSDIVKSTEAANRWTDNIFGIKSWCKKKFFMEESTLNKQFGIPEELDYLE</sequence>
<dbReference type="Pfam" id="PF03962">
    <property type="entry name" value="Mnd1"/>
    <property type="match status" value="1"/>
</dbReference>
<reference evidence="12" key="1">
    <citation type="journal article" date="2016" name="Mol. Ecol. Resour.">
        <title>Evaluation of the impact of RNA preservation methods of spiders for de novo transcriptome assembly.</title>
        <authorList>
            <person name="Kono N."/>
            <person name="Nakamura H."/>
            <person name="Ito Y."/>
            <person name="Tomita M."/>
            <person name="Arakawa K."/>
        </authorList>
    </citation>
    <scope>NUCLEOTIDE SEQUENCE</scope>
    <source>
        <tissue evidence="12">Whole body</tissue>
    </source>
</reference>
<dbReference type="PANTHER" id="PTHR31398">
    <property type="entry name" value="MEIOTIC NUCLEAR DIVISION PROTEIN 1 HOMOLOG"/>
    <property type="match status" value="1"/>
</dbReference>
<organism evidence="12">
    <name type="scientific">Parasteatoda tepidariorum</name>
    <name type="common">Common house spider</name>
    <name type="synonym">Achaearanea tepidariorum</name>
    <dbReference type="NCBI Taxonomy" id="114398"/>
    <lineage>
        <taxon>Eukaryota</taxon>
        <taxon>Metazoa</taxon>
        <taxon>Ecdysozoa</taxon>
        <taxon>Arthropoda</taxon>
        <taxon>Chelicerata</taxon>
        <taxon>Arachnida</taxon>
        <taxon>Araneae</taxon>
        <taxon>Araneomorphae</taxon>
        <taxon>Entelegynae</taxon>
        <taxon>Araneoidea</taxon>
        <taxon>Theridiidae</taxon>
        <taxon>Parasteatoda</taxon>
    </lineage>
</organism>
<evidence type="ECO:0000256" key="6">
    <source>
        <dbReference type="ARBA" id="ARBA00023242"/>
    </source>
</evidence>
<feature type="domain" description="Leucine zipper with capping helix" evidence="11">
    <location>
        <begin position="150"/>
        <end position="204"/>
    </location>
</feature>
<dbReference type="InterPro" id="IPR005647">
    <property type="entry name" value="Mnd1"/>
</dbReference>
<dbReference type="AlphaFoldDB" id="A0A2L2YLE1"/>
<comment type="similarity">
    <text evidence="2 8">Belongs to the MND1 family.</text>
</comment>
<dbReference type="Pfam" id="PF18517">
    <property type="entry name" value="LZ3wCH"/>
    <property type="match status" value="1"/>
</dbReference>
<keyword evidence="7" id="KW-0469">Meiosis</keyword>
<feature type="coiled-coil region" evidence="9">
    <location>
        <begin position="79"/>
        <end position="147"/>
    </location>
</feature>
<dbReference type="OrthoDB" id="273345at2759"/>
<dbReference type="GO" id="GO:0003690">
    <property type="term" value="F:double-stranded DNA binding"/>
    <property type="evidence" value="ECO:0007669"/>
    <property type="project" value="InterPro"/>
</dbReference>
<dbReference type="GeneID" id="107442602"/>
<evidence type="ECO:0000256" key="8">
    <source>
        <dbReference type="PIRNR" id="PIRNR026991"/>
    </source>
</evidence>
<dbReference type="RefSeq" id="XP_015911693.1">
    <property type="nucleotide sequence ID" value="XM_016056207.3"/>
</dbReference>
<evidence type="ECO:0000313" key="12">
    <source>
        <dbReference type="EMBL" id="LAA08260.1"/>
    </source>
</evidence>
<comment type="subcellular location">
    <subcellularLocation>
        <location evidence="1 8">Nucleus</location>
    </subcellularLocation>
</comment>
<evidence type="ECO:0000256" key="1">
    <source>
        <dbReference type="ARBA" id="ARBA00004123"/>
    </source>
</evidence>
<name>A0A2L2YLE1_PARTP</name>
<dbReference type="GO" id="GO:0005634">
    <property type="term" value="C:nucleus"/>
    <property type="evidence" value="ECO:0007669"/>
    <property type="project" value="UniProtKB-SubCell"/>
</dbReference>
<proteinExistence type="evidence at transcript level"/>
<evidence type="ECO:0000256" key="3">
    <source>
        <dbReference type="ARBA" id="ARBA00013726"/>
    </source>
</evidence>
<dbReference type="PIRSF" id="PIRSF026991">
    <property type="entry name" value="Mnd1"/>
    <property type="match status" value="1"/>
</dbReference>
<evidence type="ECO:0000256" key="2">
    <source>
        <dbReference type="ARBA" id="ARBA00005981"/>
    </source>
</evidence>
<protein>
    <recommendedName>
        <fullName evidence="3 8">Meiotic nuclear division protein 1 homolog</fullName>
    </recommendedName>
</protein>
<dbReference type="InterPro" id="IPR040661">
    <property type="entry name" value="LZ3wCH"/>
</dbReference>